<organism evidence="1 2">
    <name type="scientific">Haloglomus irregulare</name>
    <dbReference type="NCBI Taxonomy" id="2234134"/>
    <lineage>
        <taxon>Archaea</taxon>
        <taxon>Methanobacteriati</taxon>
        <taxon>Methanobacteriota</taxon>
        <taxon>Stenosarchaea group</taxon>
        <taxon>Halobacteria</taxon>
        <taxon>Halobacteriales</taxon>
        <taxon>Natronomonadaceae</taxon>
        <taxon>Haloglomus</taxon>
    </lineage>
</organism>
<accession>A0A554MTW3</accession>
<sequence length="138" mass="15194">MTARSGFPDTARLADATRRSVKRVRRDSTLLSSRLRGSLVHRSESFSTASKTWPCGPCVRTRRQASSRAPRNESLVLNERVHHAVGTVMEYDWECELSQRVVALRLSVLDTANGGDRGGVCLAGLYIFGSRLSMSVAV</sequence>
<reference evidence="1 2" key="1">
    <citation type="submission" date="2018-06" db="EMBL/GenBank/DDBJ databases">
        <title>Natronomonas sp. F16-60 a new haloarchaeon isolated from a solar saltern of Isla Cristina, Huelva, Spain.</title>
        <authorList>
            <person name="Duran-Viseras A."/>
            <person name="Sanchez-Porro C."/>
            <person name="Ventosa A."/>
        </authorList>
    </citation>
    <scope>NUCLEOTIDE SEQUENCE [LARGE SCALE GENOMIC DNA]</scope>
    <source>
        <strain evidence="1 2">F16-60</strain>
    </source>
</reference>
<dbReference type="InParanoid" id="A0A554MTW3"/>
<gene>
    <name evidence="1" type="ORF">DP107_19470</name>
</gene>
<dbReference type="Proteomes" id="UP000319894">
    <property type="component" value="Unassembled WGS sequence"/>
</dbReference>
<evidence type="ECO:0000313" key="1">
    <source>
        <dbReference type="EMBL" id="TSD08531.1"/>
    </source>
</evidence>
<protein>
    <submittedName>
        <fullName evidence="1">Uncharacterized protein</fullName>
    </submittedName>
</protein>
<keyword evidence="2" id="KW-1185">Reference proteome</keyword>
<comment type="caution">
    <text evidence="1">The sequence shown here is derived from an EMBL/GenBank/DDBJ whole genome shotgun (WGS) entry which is preliminary data.</text>
</comment>
<proteinExistence type="predicted"/>
<dbReference type="AlphaFoldDB" id="A0A554MTW3"/>
<name>A0A554MTW3_9EURY</name>
<evidence type="ECO:0000313" key="2">
    <source>
        <dbReference type="Proteomes" id="UP000319894"/>
    </source>
</evidence>
<dbReference type="EMBL" id="QMDX01000045">
    <property type="protein sequence ID" value="TSD08531.1"/>
    <property type="molecule type" value="Genomic_DNA"/>
</dbReference>